<name>A0ABN1PD80_9ACTN</name>
<organism evidence="3 4">
    <name type="scientific">Nonomuraea longicatena</name>
    <dbReference type="NCBI Taxonomy" id="83682"/>
    <lineage>
        <taxon>Bacteria</taxon>
        <taxon>Bacillati</taxon>
        <taxon>Actinomycetota</taxon>
        <taxon>Actinomycetes</taxon>
        <taxon>Streptosporangiales</taxon>
        <taxon>Streptosporangiaceae</taxon>
        <taxon>Nonomuraea</taxon>
    </lineage>
</organism>
<gene>
    <name evidence="3" type="ORF">GCM10009560_27770</name>
</gene>
<evidence type="ECO:0000313" key="3">
    <source>
        <dbReference type="EMBL" id="GAA0925994.1"/>
    </source>
</evidence>
<evidence type="ECO:0000313" key="4">
    <source>
        <dbReference type="Proteomes" id="UP001501578"/>
    </source>
</evidence>
<keyword evidence="4" id="KW-1185">Reference proteome</keyword>
<feature type="region of interest" description="Disordered" evidence="1">
    <location>
        <begin position="1"/>
        <end position="28"/>
    </location>
</feature>
<evidence type="ECO:0000256" key="1">
    <source>
        <dbReference type="SAM" id="MobiDB-lite"/>
    </source>
</evidence>
<dbReference type="Pfam" id="PF14024">
    <property type="entry name" value="DUF4240"/>
    <property type="match status" value="1"/>
</dbReference>
<accession>A0ABN1PD80</accession>
<reference evidence="3 4" key="1">
    <citation type="journal article" date="2019" name="Int. J. Syst. Evol. Microbiol.">
        <title>The Global Catalogue of Microorganisms (GCM) 10K type strain sequencing project: providing services to taxonomists for standard genome sequencing and annotation.</title>
        <authorList>
            <consortium name="The Broad Institute Genomics Platform"/>
            <consortium name="The Broad Institute Genome Sequencing Center for Infectious Disease"/>
            <person name="Wu L."/>
            <person name="Ma J."/>
        </authorList>
    </citation>
    <scope>NUCLEOTIDE SEQUENCE [LARGE SCALE GENOMIC DNA]</scope>
    <source>
        <strain evidence="3 4">JCM 11136</strain>
    </source>
</reference>
<dbReference type="InterPro" id="IPR025334">
    <property type="entry name" value="DUF4240"/>
</dbReference>
<protein>
    <recommendedName>
        <fullName evidence="2">DUF4240 domain-containing protein</fullName>
    </recommendedName>
</protein>
<evidence type="ECO:0000259" key="2">
    <source>
        <dbReference type="Pfam" id="PF14024"/>
    </source>
</evidence>
<dbReference type="Proteomes" id="UP001501578">
    <property type="component" value="Unassembled WGS sequence"/>
</dbReference>
<dbReference type="EMBL" id="BAAAHQ010000011">
    <property type="protein sequence ID" value="GAA0925994.1"/>
    <property type="molecule type" value="Genomic_DNA"/>
</dbReference>
<sequence length="227" mass="24825">MADRQRRAGAAAGQHDQRDERERERTLSVSPILSVPPALLVAAAGGSGSGKVAEMMLPAGDEERFWALVEAAWAPLGPSATEARQALARRDPAEDVWNNQALGLVDSMLPRFLDQLADLTRELPAADLVSLDRVIERKLYDIDRADIQEVTDGSDDGFLYARGLIVALGRDFYSAVARDPRMAVPDGECEDMPYFFSRLHHRRFASFPDTGSGISRESASNPVGWAS</sequence>
<feature type="domain" description="DUF4240" evidence="2">
    <location>
        <begin position="112"/>
        <end position="181"/>
    </location>
</feature>
<proteinExistence type="predicted"/>
<feature type="compositionally biased region" description="Basic and acidic residues" evidence="1">
    <location>
        <begin position="15"/>
        <end position="26"/>
    </location>
</feature>
<comment type="caution">
    <text evidence="3">The sequence shown here is derived from an EMBL/GenBank/DDBJ whole genome shotgun (WGS) entry which is preliminary data.</text>
</comment>